<keyword evidence="1" id="KW-0812">Transmembrane</keyword>
<dbReference type="Proteomes" id="UP000222056">
    <property type="component" value="Unassembled WGS sequence"/>
</dbReference>
<proteinExistence type="predicted"/>
<feature type="transmembrane region" description="Helical" evidence="1">
    <location>
        <begin position="452"/>
        <end position="472"/>
    </location>
</feature>
<accession>A0A1H6FM17</accession>
<feature type="transmembrane region" description="Helical" evidence="1">
    <location>
        <begin position="512"/>
        <end position="539"/>
    </location>
</feature>
<feature type="transmembrane region" description="Helical" evidence="1">
    <location>
        <begin position="427"/>
        <end position="446"/>
    </location>
</feature>
<name>A0A1H6FM17_THEAL</name>
<evidence type="ECO:0000256" key="1">
    <source>
        <dbReference type="SAM" id="Phobius"/>
    </source>
</evidence>
<dbReference type="EMBL" id="FNWJ01000001">
    <property type="protein sequence ID" value="SEH11250.1"/>
    <property type="molecule type" value="Genomic_DNA"/>
</dbReference>
<organism evidence="2 3">
    <name type="scientific">Thermoleophilum album</name>
    <dbReference type="NCBI Taxonomy" id="29539"/>
    <lineage>
        <taxon>Bacteria</taxon>
        <taxon>Bacillati</taxon>
        <taxon>Actinomycetota</taxon>
        <taxon>Thermoleophilia</taxon>
        <taxon>Thermoleophilales</taxon>
        <taxon>Thermoleophilaceae</taxon>
        <taxon>Thermoleophilum</taxon>
    </lineage>
</organism>
<evidence type="ECO:0008006" key="4">
    <source>
        <dbReference type="Google" id="ProtNLM"/>
    </source>
</evidence>
<protein>
    <recommendedName>
        <fullName evidence="4">Peptidase M28 domain-containing protein</fullName>
    </recommendedName>
</protein>
<reference evidence="3" key="1">
    <citation type="submission" date="2016-10" db="EMBL/GenBank/DDBJ databases">
        <authorList>
            <person name="Varghese N."/>
            <person name="Submissions S."/>
        </authorList>
    </citation>
    <scope>NUCLEOTIDE SEQUENCE [LARGE SCALE GENOMIC DNA]</scope>
    <source>
        <strain evidence="3">ATCC 35263</strain>
    </source>
</reference>
<feature type="transmembrane region" description="Helical" evidence="1">
    <location>
        <begin position="356"/>
        <end position="381"/>
    </location>
</feature>
<keyword evidence="1" id="KW-1133">Transmembrane helix</keyword>
<keyword evidence="3" id="KW-1185">Reference proteome</keyword>
<dbReference type="STRING" id="29539.SAMN02745716_0706"/>
<evidence type="ECO:0000313" key="2">
    <source>
        <dbReference type="EMBL" id="SEH11250.1"/>
    </source>
</evidence>
<dbReference type="Gene3D" id="3.40.630.10">
    <property type="entry name" value="Zn peptidases"/>
    <property type="match status" value="1"/>
</dbReference>
<feature type="transmembrane region" description="Helical" evidence="1">
    <location>
        <begin position="401"/>
        <end position="420"/>
    </location>
</feature>
<gene>
    <name evidence="2" type="ORF">SAMN02745716_0706</name>
</gene>
<feature type="transmembrane region" description="Helical" evidence="1">
    <location>
        <begin position="322"/>
        <end position="344"/>
    </location>
</feature>
<dbReference type="RefSeq" id="WP_093116264.1">
    <property type="nucleotide sequence ID" value="NZ_FNWJ01000001.1"/>
</dbReference>
<sequence>MLEPRLYRAALAPAVVAAVVAMFSLARLPAPFPQGLAADVLVDGRLVAQEAARIAARFPDRRAGTAGDQALATDLAGRLSELGFDVVTDRFQAAGKRLVNVVARRPGRSEEALMLIASRDAWSRRDRASAADTAALLAMAQVLAGRPTHRALIIASVDGRATPAAVDRLLDTLAGEGALPRAAVAISDIGVPRRFGTPLVVWSSDDRRTSAALERTARASLREESDEAIPKASTAGQVARLALPTGVGAQARLIAAGVDAIRISGSGELAPPPSDRERIDADRVGILSRTALRTLTAMDLSSSLASGPGKFVSLLGRVLPGWVVYLLAGSLLVPPLLAATDALARARRQGQRVRPGVALVLAYAAPLVCAFLVLRSLAALGAFGDLGRALADPSSAPPSPFAGLSLLFALALALVVAVALRPLRRGAGVPGAGVGVALTLVAAGLLCFALNPYALVLWLPALHLWVLSSLTAEPSSARAPLWLLGLGLLLPFLALLHLALRTEQGVLESVWYALLASAGALDFGVAFLSVSILASGLALHRQLRRATSFELRRPVR</sequence>
<dbReference type="OrthoDB" id="5243108at2"/>
<keyword evidence="1" id="KW-0472">Membrane</keyword>
<dbReference type="AlphaFoldDB" id="A0A1H6FM17"/>
<evidence type="ECO:0000313" key="3">
    <source>
        <dbReference type="Proteomes" id="UP000222056"/>
    </source>
</evidence>
<feature type="transmembrane region" description="Helical" evidence="1">
    <location>
        <begin position="479"/>
        <end position="500"/>
    </location>
</feature>
<dbReference type="SUPFAM" id="SSF53187">
    <property type="entry name" value="Zn-dependent exopeptidases"/>
    <property type="match status" value="1"/>
</dbReference>